<name>A0A1Q5QBZ2_TALAT</name>
<evidence type="ECO:0000256" key="1">
    <source>
        <dbReference type="SAM" id="MobiDB-lite"/>
    </source>
</evidence>
<dbReference type="PANTHER" id="PTHR23092:SF50">
    <property type="entry name" value="MTF2-LIKE C-TERMINAL DOMAIN-CONTAINING PROTEIN"/>
    <property type="match status" value="1"/>
</dbReference>
<keyword evidence="3" id="KW-1185">Reference proteome</keyword>
<dbReference type="GO" id="GO:1990817">
    <property type="term" value="F:poly(A) RNA polymerase activity"/>
    <property type="evidence" value="ECO:0007669"/>
    <property type="project" value="InterPro"/>
</dbReference>
<gene>
    <name evidence="2" type="ORF">UA08_02072</name>
</gene>
<dbReference type="GeneID" id="31001827"/>
<comment type="caution">
    <text evidence="2">The sequence shown here is derived from an EMBL/GenBank/DDBJ whole genome shotgun (WGS) entry which is preliminary data.</text>
</comment>
<protein>
    <recommendedName>
        <fullName evidence="4">Polynucleotide adenylyltransferase</fullName>
    </recommendedName>
</protein>
<dbReference type="EMBL" id="LFMY01000002">
    <property type="protein sequence ID" value="OKL63455.1"/>
    <property type="molecule type" value="Genomic_DNA"/>
</dbReference>
<dbReference type="InterPro" id="IPR045862">
    <property type="entry name" value="Trf4-like"/>
</dbReference>
<reference evidence="2 3" key="1">
    <citation type="submission" date="2015-06" db="EMBL/GenBank/DDBJ databases">
        <title>Talaromyces atroroseus IBT 11181 draft genome.</title>
        <authorList>
            <person name="Rasmussen K.B."/>
            <person name="Rasmussen S."/>
            <person name="Petersen B."/>
            <person name="Sicheritz-Ponten T."/>
            <person name="Mortensen U.H."/>
            <person name="Thrane U."/>
        </authorList>
    </citation>
    <scope>NUCLEOTIDE SEQUENCE [LARGE SCALE GENOMIC DNA]</scope>
    <source>
        <strain evidence="2 3">IBT 11181</strain>
    </source>
</reference>
<dbReference type="GO" id="GO:0031123">
    <property type="term" value="P:RNA 3'-end processing"/>
    <property type="evidence" value="ECO:0007669"/>
    <property type="project" value="TreeGrafter"/>
</dbReference>
<evidence type="ECO:0000313" key="3">
    <source>
        <dbReference type="Proteomes" id="UP000214365"/>
    </source>
</evidence>
<evidence type="ECO:0008006" key="4">
    <source>
        <dbReference type="Google" id="ProtNLM"/>
    </source>
</evidence>
<dbReference type="OrthoDB" id="273917at2759"/>
<sequence length="559" mass="62184">MTITCVLPQRTFDTPNLRQKKCPAPNKTSVLIDILCALGSHLLHCNALHWVIPGWSCAAEGKDRLPHRHRPYPRQAYDDLPTRYLKKTLEAQRAANRERLIRKVYNDPPGLNIHRPLIPEEQIDQLHNALEAPAEATPSKTSLSRRSSTKEPTQERLIGPSVRIPWVVKGDGSTNRPWLDFLRTGGELRDASSVLGSEISALAEFLRPSTTERLVVKGILDDISKQLLGAVPSPPQLVGSWSTQTASSTSTIDLMILVPGVDAPHHKSTPMNPRTIKMFTGIIERAELEMKNSTDFDGCHVIYEKSPALVMPHKASGLSIRLFCGSYLPKSDGFMRDSLANFPSLQPLYMVLRVLLESRNIFGWEAASVDSYGLFLLITAFLKQQKSPTEYAQKSLGEQLLSILNTYGSAIDLSTTGISVDPAGFFSISNIRESGNFRIEHGDNNNKNNGSNGKIYPAYLVGQRALMRYKINAGNKGNQPAAKHLCIQDPTNHLNDAGLRCLRTAELQKTLSQLHRDLQSALQRWDDGDRGIDSYSILGQILSHASFDNLLRRRKMLSE</sequence>
<accession>A0A1Q5QBZ2</accession>
<dbReference type="AlphaFoldDB" id="A0A1Q5QBZ2"/>
<dbReference type="Gene3D" id="1.10.1410.10">
    <property type="match status" value="1"/>
</dbReference>
<dbReference type="SUPFAM" id="SSF81631">
    <property type="entry name" value="PAP/OAS1 substrate-binding domain"/>
    <property type="match status" value="1"/>
</dbReference>
<dbReference type="GO" id="GO:0005730">
    <property type="term" value="C:nucleolus"/>
    <property type="evidence" value="ECO:0007669"/>
    <property type="project" value="TreeGrafter"/>
</dbReference>
<feature type="region of interest" description="Disordered" evidence="1">
    <location>
        <begin position="133"/>
        <end position="156"/>
    </location>
</feature>
<dbReference type="Proteomes" id="UP000214365">
    <property type="component" value="Unassembled WGS sequence"/>
</dbReference>
<dbReference type="PANTHER" id="PTHR23092">
    <property type="entry name" value="POLY(A) RNA POLYMERASE"/>
    <property type="match status" value="1"/>
</dbReference>
<dbReference type="RefSeq" id="XP_020123576.1">
    <property type="nucleotide sequence ID" value="XM_020261806.1"/>
</dbReference>
<dbReference type="GO" id="GO:0043634">
    <property type="term" value="P:polyadenylation-dependent ncRNA catabolic process"/>
    <property type="evidence" value="ECO:0007669"/>
    <property type="project" value="TreeGrafter"/>
</dbReference>
<evidence type="ECO:0000313" key="2">
    <source>
        <dbReference type="EMBL" id="OKL63455.1"/>
    </source>
</evidence>
<dbReference type="GO" id="GO:0003729">
    <property type="term" value="F:mRNA binding"/>
    <property type="evidence" value="ECO:0007669"/>
    <property type="project" value="TreeGrafter"/>
</dbReference>
<proteinExistence type="predicted"/>
<organism evidence="2 3">
    <name type="scientific">Talaromyces atroroseus</name>
    <dbReference type="NCBI Taxonomy" id="1441469"/>
    <lineage>
        <taxon>Eukaryota</taxon>
        <taxon>Fungi</taxon>
        <taxon>Dikarya</taxon>
        <taxon>Ascomycota</taxon>
        <taxon>Pezizomycotina</taxon>
        <taxon>Eurotiomycetes</taxon>
        <taxon>Eurotiomycetidae</taxon>
        <taxon>Eurotiales</taxon>
        <taxon>Trichocomaceae</taxon>
        <taxon>Talaromyces</taxon>
        <taxon>Talaromyces sect. Trachyspermi</taxon>
    </lineage>
</organism>
<dbReference type="STRING" id="1441469.A0A1Q5QBZ2"/>
<dbReference type="GO" id="GO:0031499">
    <property type="term" value="C:TRAMP complex"/>
    <property type="evidence" value="ECO:0007669"/>
    <property type="project" value="TreeGrafter"/>
</dbReference>